<gene>
    <name evidence="2" type="ORF">C5Y83_04790</name>
</gene>
<evidence type="ECO:0000313" key="3">
    <source>
        <dbReference type="Proteomes" id="UP000238322"/>
    </source>
</evidence>
<sequence>MSKNGKWLGDVEPGHSISDVAREAISTRSSRMLEILPLAAKKWKDDVEYVHHLRTWSRRTQSALQLFASLLPMKRSTSLRKATQHLRKAGGSARDLDVFIKRIRKSKFDFKDGEREEVLGFLSKLRKRAQAKIVEANHWAEDEQLAKKFQKLVKHIRWREVADEESVETIAPTLLEPMLVRFFHFSQQLNESPESLHQMRIEGKKARYAMELVEGGFPPSFRKELYPAFEEVQSRLGVINDHHTAIEKIRGWQAETSAKKFPDALLRMVKQEQAQFDCKADAFREWWTHERAMELKHLFDRYLGGLGMPVAEA</sequence>
<protein>
    <recommendedName>
        <fullName evidence="1">CHAD domain-containing protein</fullName>
    </recommendedName>
</protein>
<comment type="caution">
    <text evidence="2">The sequence shown here is derived from an EMBL/GenBank/DDBJ whole genome shotgun (WGS) entry which is preliminary data.</text>
</comment>
<evidence type="ECO:0000313" key="2">
    <source>
        <dbReference type="EMBL" id="PQO37268.1"/>
    </source>
</evidence>
<dbReference type="RefSeq" id="WP_105328519.1">
    <property type="nucleotide sequence ID" value="NZ_PUHY01000005.1"/>
</dbReference>
<dbReference type="PROSITE" id="PS51708">
    <property type="entry name" value="CHAD"/>
    <property type="match status" value="1"/>
</dbReference>
<dbReference type="OrthoDB" id="250924at2"/>
<dbReference type="PANTHER" id="PTHR39339:SF1">
    <property type="entry name" value="CHAD DOMAIN-CONTAINING PROTEIN"/>
    <property type="match status" value="1"/>
</dbReference>
<dbReference type="AlphaFoldDB" id="A0A2S8FYK6"/>
<dbReference type="EMBL" id="PUHY01000005">
    <property type="protein sequence ID" value="PQO37268.1"/>
    <property type="molecule type" value="Genomic_DNA"/>
</dbReference>
<dbReference type="Gene3D" id="1.40.20.10">
    <property type="entry name" value="CHAD domain"/>
    <property type="match status" value="1"/>
</dbReference>
<name>A0A2S8FYK6_9BACT</name>
<organism evidence="2 3">
    <name type="scientific">Blastopirellula marina</name>
    <dbReference type="NCBI Taxonomy" id="124"/>
    <lineage>
        <taxon>Bacteria</taxon>
        <taxon>Pseudomonadati</taxon>
        <taxon>Planctomycetota</taxon>
        <taxon>Planctomycetia</taxon>
        <taxon>Pirellulales</taxon>
        <taxon>Pirellulaceae</taxon>
        <taxon>Blastopirellula</taxon>
    </lineage>
</organism>
<dbReference type="Pfam" id="PF05235">
    <property type="entry name" value="CHAD"/>
    <property type="match status" value="1"/>
</dbReference>
<dbReference type="InterPro" id="IPR038186">
    <property type="entry name" value="CHAD_dom_sf"/>
</dbReference>
<evidence type="ECO:0000259" key="1">
    <source>
        <dbReference type="PROSITE" id="PS51708"/>
    </source>
</evidence>
<feature type="domain" description="CHAD" evidence="1">
    <location>
        <begin position="14"/>
        <end position="292"/>
    </location>
</feature>
<dbReference type="InterPro" id="IPR007899">
    <property type="entry name" value="CHAD_dom"/>
</dbReference>
<proteinExistence type="predicted"/>
<dbReference type="Proteomes" id="UP000238322">
    <property type="component" value="Unassembled WGS sequence"/>
</dbReference>
<dbReference type="SMART" id="SM00880">
    <property type="entry name" value="CHAD"/>
    <property type="match status" value="1"/>
</dbReference>
<dbReference type="PANTHER" id="PTHR39339">
    <property type="entry name" value="SLR1444 PROTEIN"/>
    <property type="match status" value="1"/>
</dbReference>
<reference evidence="2 3" key="1">
    <citation type="submission" date="2018-02" db="EMBL/GenBank/DDBJ databases">
        <title>Comparative genomes isolates from brazilian mangrove.</title>
        <authorList>
            <person name="Araujo J.E."/>
            <person name="Taketani R.G."/>
            <person name="Silva M.C.P."/>
            <person name="Loureco M.V."/>
            <person name="Andreote F.D."/>
        </authorList>
    </citation>
    <scope>NUCLEOTIDE SEQUENCE [LARGE SCALE GENOMIC DNA]</scope>
    <source>
        <strain evidence="2 3">Hex-1 MGV</strain>
    </source>
</reference>
<accession>A0A2S8FYK6</accession>